<reference evidence="7 8" key="1">
    <citation type="submission" date="2018-09" db="EMBL/GenBank/DDBJ databases">
        <title>Complete genome sequence of Euzebya sp. DY32-46 isolated from seawater of Pacific Ocean.</title>
        <authorList>
            <person name="Xu L."/>
            <person name="Wu Y.-H."/>
            <person name="Xu X.-W."/>
        </authorList>
    </citation>
    <scope>NUCLEOTIDE SEQUENCE [LARGE SCALE GENOMIC DNA]</scope>
    <source>
        <strain evidence="7 8">DY32-46</strain>
    </source>
</reference>
<dbReference type="PROSITE" id="PS51012">
    <property type="entry name" value="ABC_TM2"/>
    <property type="match status" value="1"/>
</dbReference>
<feature type="domain" description="ABC transmembrane type-2" evidence="6">
    <location>
        <begin position="20"/>
        <end position="247"/>
    </location>
</feature>
<dbReference type="InterPro" id="IPR000412">
    <property type="entry name" value="ABC_2_transport"/>
</dbReference>
<gene>
    <name evidence="7" type="ORF">DVS28_a1434</name>
</gene>
<dbReference type="Proteomes" id="UP000264006">
    <property type="component" value="Chromosome"/>
</dbReference>
<protein>
    <recommendedName>
        <fullName evidence="5">Transport permease protein</fullName>
    </recommendedName>
</protein>
<proteinExistence type="inferred from homology"/>
<feature type="transmembrane region" description="Helical" evidence="5">
    <location>
        <begin position="137"/>
        <end position="162"/>
    </location>
</feature>
<dbReference type="GO" id="GO:0043190">
    <property type="term" value="C:ATP-binding cassette (ABC) transporter complex"/>
    <property type="evidence" value="ECO:0007669"/>
    <property type="project" value="InterPro"/>
</dbReference>
<keyword evidence="5" id="KW-1003">Cell membrane</keyword>
<evidence type="ECO:0000256" key="2">
    <source>
        <dbReference type="ARBA" id="ARBA00022692"/>
    </source>
</evidence>
<dbReference type="InterPro" id="IPR013525">
    <property type="entry name" value="ABC2_TM"/>
</dbReference>
<dbReference type="PRINTS" id="PR00164">
    <property type="entry name" value="ABC2TRNSPORT"/>
</dbReference>
<feature type="transmembrane region" description="Helical" evidence="5">
    <location>
        <begin position="222"/>
        <end position="241"/>
    </location>
</feature>
<dbReference type="OrthoDB" id="3217868at2"/>
<feature type="transmembrane region" description="Helical" evidence="5">
    <location>
        <begin position="169"/>
        <end position="189"/>
    </location>
</feature>
<keyword evidence="8" id="KW-1185">Reference proteome</keyword>
<feature type="transmembrane region" description="Helical" evidence="5">
    <location>
        <begin position="101"/>
        <end position="131"/>
    </location>
</feature>
<organism evidence="7 8">
    <name type="scientific">Euzebya pacifica</name>
    <dbReference type="NCBI Taxonomy" id="1608957"/>
    <lineage>
        <taxon>Bacteria</taxon>
        <taxon>Bacillati</taxon>
        <taxon>Actinomycetota</taxon>
        <taxon>Nitriliruptoria</taxon>
        <taxon>Euzebyales</taxon>
    </lineage>
</organism>
<keyword evidence="2 5" id="KW-0812">Transmembrane</keyword>
<comment type="similarity">
    <text evidence="5">Belongs to the ABC-2 integral membrane protein family.</text>
</comment>
<keyword evidence="4 5" id="KW-0472">Membrane</keyword>
<dbReference type="PANTHER" id="PTHR43027:SF2">
    <property type="entry name" value="TRANSPORT PERMEASE PROTEIN"/>
    <property type="match status" value="1"/>
</dbReference>
<sequence>MNAFATLSRTQAKVFLREPVVVAFGLVFPAVLLLLIGNVFPGATEVNAQLGNRSLVEIYAPATAVMALLTLGIAMLPQALGLDRERGILRRMSARPAHPRLLVAAHLVVQAVAVTLATLAAVLVGALAFALPLPQHPVWFVVAFALSTAALLAVGVLIGALVPTAQAGVGTGMLVYFPMLFFAGIYLPLEVMPEGLRTVSSWTPAGAAVDALGDAWAGTPPSVTSLLVLVISAVVAGGLATRSFRWE</sequence>
<evidence type="ECO:0000313" key="7">
    <source>
        <dbReference type="EMBL" id="AXV06133.1"/>
    </source>
</evidence>
<dbReference type="GO" id="GO:0140359">
    <property type="term" value="F:ABC-type transporter activity"/>
    <property type="evidence" value="ECO:0007669"/>
    <property type="project" value="InterPro"/>
</dbReference>
<dbReference type="PANTHER" id="PTHR43027">
    <property type="entry name" value="DOXORUBICIN RESISTANCE ABC TRANSPORTER PERMEASE PROTEIN DRRC-RELATED"/>
    <property type="match status" value="1"/>
</dbReference>
<dbReference type="Pfam" id="PF01061">
    <property type="entry name" value="ABC2_membrane"/>
    <property type="match status" value="1"/>
</dbReference>
<dbReference type="PIRSF" id="PIRSF006648">
    <property type="entry name" value="DrrB"/>
    <property type="match status" value="1"/>
</dbReference>
<accession>A0A346XV86</accession>
<evidence type="ECO:0000256" key="4">
    <source>
        <dbReference type="ARBA" id="ARBA00023136"/>
    </source>
</evidence>
<evidence type="ECO:0000256" key="5">
    <source>
        <dbReference type="RuleBase" id="RU361157"/>
    </source>
</evidence>
<evidence type="ECO:0000259" key="6">
    <source>
        <dbReference type="PROSITE" id="PS51012"/>
    </source>
</evidence>
<keyword evidence="5" id="KW-0813">Transport</keyword>
<evidence type="ECO:0000256" key="3">
    <source>
        <dbReference type="ARBA" id="ARBA00022989"/>
    </source>
</evidence>
<dbReference type="InterPro" id="IPR052902">
    <property type="entry name" value="ABC-2_transporter"/>
</dbReference>
<feature type="transmembrane region" description="Helical" evidence="5">
    <location>
        <begin position="60"/>
        <end position="80"/>
    </location>
</feature>
<keyword evidence="3 5" id="KW-1133">Transmembrane helix</keyword>
<evidence type="ECO:0000313" key="8">
    <source>
        <dbReference type="Proteomes" id="UP000264006"/>
    </source>
</evidence>
<comment type="subcellular location">
    <subcellularLocation>
        <location evidence="5">Cell membrane</location>
        <topology evidence="5">Multi-pass membrane protein</topology>
    </subcellularLocation>
    <subcellularLocation>
        <location evidence="1">Membrane</location>
        <topology evidence="1">Multi-pass membrane protein</topology>
    </subcellularLocation>
</comment>
<dbReference type="EMBL" id="CP031165">
    <property type="protein sequence ID" value="AXV06133.1"/>
    <property type="molecule type" value="Genomic_DNA"/>
</dbReference>
<feature type="transmembrane region" description="Helical" evidence="5">
    <location>
        <begin position="20"/>
        <end position="40"/>
    </location>
</feature>
<evidence type="ECO:0000256" key="1">
    <source>
        <dbReference type="ARBA" id="ARBA00004141"/>
    </source>
</evidence>
<dbReference type="AlphaFoldDB" id="A0A346XV86"/>
<dbReference type="KEGG" id="euz:DVS28_a1434"/>
<dbReference type="RefSeq" id="WP_114590832.1">
    <property type="nucleotide sequence ID" value="NZ_CP031165.1"/>
</dbReference>
<dbReference type="InterPro" id="IPR047817">
    <property type="entry name" value="ABC2_TM_bact-type"/>
</dbReference>
<name>A0A346XV86_9ACTN</name>